<evidence type="ECO:0008006" key="3">
    <source>
        <dbReference type="Google" id="ProtNLM"/>
    </source>
</evidence>
<gene>
    <name evidence="1" type="ORF">NP493_226g05034</name>
</gene>
<comment type="caution">
    <text evidence="1">The sequence shown here is derived from an EMBL/GenBank/DDBJ whole genome shotgun (WGS) entry which is preliminary data.</text>
</comment>
<dbReference type="Proteomes" id="UP001209878">
    <property type="component" value="Unassembled WGS sequence"/>
</dbReference>
<organism evidence="1 2">
    <name type="scientific">Ridgeia piscesae</name>
    <name type="common">Tubeworm</name>
    <dbReference type="NCBI Taxonomy" id="27915"/>
    <lineage>
        <taxon>Eukaryota</taxon>
        <taxon>Metazoa</taxon>
        <taxon>Spiralia</taxon>
        <taxon>Lophotrochozoa</taxon>
        <taxon>Annelida</taxon>
        <taxon>Polychaeta</taxon>
        <taxon>Sedentaria</taxon>
        <taxon>Canalipalpata</taxon>
        <taxon>Sabellida</taxon>
        <taxon>Siboglinidae</taxon>
        <taxon>Ridgeia</taxon>
    </lineage>
</organism>
<evidence type="ECO:0000313" key="2">
    <source>
        <dbReference type="Proteomes" id="UP001209878"/>
    </source>
</evidence>
<reference evidence="1" key="1">
    <citation type="journal article" date="2023" name="Mol. Biol. Evol.">
        <title>Third-Generation Sequencing Reveals the Adaptive Role of the Epigenome in Three Deep-Sea Polychaetes.</title>
        <authorList>
            <person name="Perez M."/>
            <person name="Aroh O."/>
            <person name="Sun Y."/>
            <person name="Lan Y."/>
            <person name="Juniper S.K."/>
            <person name="Young C.R."/>
            <person name="Angers B."/>
            <person name="Qian P.Y."/>
        </authorList>
    </citation>
    <scope>NUCLEOTIDE SEQUENCE</scope>
    <source>
        <strain evidence="1">R07B-5</strain>
    </source>
</reference>
<sequence>MLKNYGSPRQGPLSDMTNRATVRFKGAMRFIRSNEDALRKESLAKKLLCKNNKAFWKEIKLMNNSNLSLPNVIDGVTGSHNIVNMWKSHYEDLFNCLSNNKDVNNICKKAEYQRDVEVSHSEIIHAIKDLKDNKSCGLDGISAEHLKHCSDVIIPLLSMCFTSLFVHGILPESMISVVLVPIAKNKNASICSKSNYRPIAVVNIVLKVFENIIYERIAYSLITCDNQFGFKTKHTCIYMSSKRLY</sequence>
<accession>A0AAD9P048</accession>
<dbReference type="AlphaFoldDB" id="A0AAD9P048"/>
<keyword evidence="2" id="KW-1185">Reference proteome</keyword>
<protein>
    <recommendedName>
        <fullName evidence="3">Reverse transcriptase domain-containing protein</fullName>
    </recommendedName>
</protein>
<dbReference type="EMBL" id="JAODUO010000226">
    <property type="protein sequence ID" value="KAK2185701.1"/>
    <property type="molecule type" value="Genomic_DNA"/>
</dbReference>
<dbReference type="PANTHER" id="PTHR19446">
    <property type="entry name" value="REVERSE TRANSCRIPTASES"/>
    <property type="match status" value="1"/>
</dbReference>
<proteinExistence type="predicted"/>
<evidence type="ECO:0000313" key="1">
    <source>
        <dbReference type="EMBL" id="KAK2185701.1"/>
    </source>
</evidence>
<name>A0AAD9P048_RIDPI</name>